<dbReference type="SMART" id="SM00448">
    <property type="entry name" value="REC"/>
    <property type="match status" value="1"/>
</dbReference>
<keyword evidence="5" id="KW-1185">Reference proteome</keyword>
<dbReference type="GO" id="GO:0003677">
    <property type="term" value="F:DNA binding"/>
    <property type="evidence" value="ECO:0007669"/>
    <property type="project" value="InterPro"/>
</dbReference>
<dbReference type="SMART" id="SM00850">
    <property type="entry name" value="LytTR"/>
    <property type="match status" value="1"/>
</dbReference>
<protein>
    <submittedName>
        <fullName evidence="4">Two component transcriptional regulator, LytTR family</fullName>
    </submittedName>
</protein>
<evidence type="ECO:0000313" key="4">
    <source>
        <dbReference type="EMBL" id="SEO44801.1"/>
    </source>
</evidence>
<evidence type="ECO:0000256" key="1">
    <source>
        <dbReference type="PROSITE-ProRule" id="PRU00169"/>
    </source>
</evidence>
<dbReference type="Pfam" id="PF00072">
    <property type="entry name" value="Response_reg"/>
    <property type="match status" value="1"/>
</dbReference>
<reference evidence="5" key="1">
    <citation type="submission" date="2016-10" db="EMBL/GenBank/DDBJ databases">
        <authorList>
            <person name="Varghese N."/>
        </authorList>
    </citation>
    <scope>NUCLEOTIDE SEQUENCE [LARGE SCALE GENOMIC DNA]</scope>
    <source>
        <strain evidence="5">DSM 21843</strain>
    </source>
</reference>
<feature type="domain" description="Response regulatory" evidence="2">
    <location>
        <begin position="4"/>
        <end position="131"/>
    </location>
</feature>
<evidence type="ECO:0000259" key="3">
    <source>
        <dbReference type="PROSITE" id="PS50930"/>
    </source>
</evidence>
<dbReference type="InterPro" id="IPR001789">
    <property type="entry name" value="Sig_transdc_resp-reg_receiver"/>
</dbReference>
<feature type="domain" description="HTH LytTR-type" evidence="3">
    <location>
        <begin position="147"/>
        <end position="237"/>
    </location>
</feature>
<name>A0A1H8PSR7_9ACTN</name>
<dbReference type="PROSITE" id="PS50930">
    <property type="entry name" value="HTH_LYTTR"/>
    <property type="match status" value="1"/>
</dbReference>
<feature type="modified residue" description="4-aspartylphosphate" evidence="1">
    <location>
        <position position="59"/>
    </location>
</feature>
<dbReference type="Gene3D" id="2.40.50.1020">
    <property type="entry name" value="LytTr DNA-binding domain"/>
    <property type="match status" value="1"/>
</dbReference>
<dbReference type="Proteomes" id="UP000182975">
    <property type="component" value="Unassembled WGS sequence"/>
</dbReference>
<dbReference type="OrthoDB" id="236568at2"/>
<evidence type="ECO:0000259" key="2">
    <source>
        <dbReference type="PROSITE" id="PS50110"/>
    </source>
</evidence>
<organism evidence="4 5">
    <name type="scientific">Denitrobacterium detoxificans</name>
    <dbReference type="NCBI Taxonomy" id="79604"/>
    <lineage>
        <taxon>Bacteria</taxon>
        <taxon>Bacillati</taxon>
        <taxon>Actinomycetota</taxon>
        <taxon>Coriobacteriia</taxon>
        <taxon>Eggerthellales</taxon>
        <taxon>Eggerthellaceae</taxon>
        <taxon>Denitrobacterium</taxon>
    </lineage>
</organism>
<dbReference type="Gene3D" id="3.40.50.2300">
    <property type="match status" value="1"/>
</dbReference>
<sequence>MGMQIAVVEDNLYDMKHMRFLLERYLSVRGVIASIDTYRTAAEFLEGLEAGRHDVVLFDCYLDEAGMVPDPNAMTGLDASRKLRQVDPDCVIVFTTTSRDFAVESYEVQAQGYLIKPVAYEDLSMLLDRVMAQRAPTRMVTLGGEGFDANSLYWARSAGHYLELHLAERVFLRVRSTFAQLEGAVAGLQQFYVPARGYIVNLDVVDRMDGNEFVVRGGDRIPVSRRSLPQARAAWADWMSQRNGRGF</sequence>
<dbReference type="AlphaFoldDB" id="A0A1H8PSR7"/>
<gene>
    <name evidence="4" type="ORF">SAMN02910314_00289</name>
</gene>
<proteinExistence type="predicted"/>
<dbReference type="InterPro" id="IPR007492">
    <property type="entry name" value="LytTR_DNA-bd_dom"/>
</dbReference>
<dbReference type="SUPFAM" id="SSF52172">
    <property type="entry name" value="CheY-like"/>
    <property type="match status" value="1"/>
</dbReference>
<dbReference type="PROSITE" id="PS50110">
    <property type="entry name" value="RESPONSE_REGULATORY"/>
    <property type="match status" value="1"/>
</dbReference>
<keyword evidence="1" id="KW-0597">Phosphoprotein</keyword>
<evidence type="ECO:0000313" key="5">
    <source>
        <dbReference type="Proteomes" id="UP000182975"/>
    </source>
</evidence>
<dbReference type="Pfam" id="PF04397">
    <property type="entry name" value="LytTR"/>
    <property type="match status" value="1"/>
</dbReference>
<dbReference type="EMBL" id="FOEC01000001">
    <property type="protein sequence ID" value="SEO44801.1"/>
    <property type="molecule type" value="Genomic_DNA"/>
</dbReference>
<dbReference type="GO" id="GO:0000160">
    <property type="term" value="P:phosphorelay signal transduction system"/>
    <property type="evidence" value="ECO:0007669"/>
    <property type="project" value="InterPro"/>
</dbReference>
<accession>A0A1H8PSR7</accession>
<dbReference type="InterPro" id="IPR011006">
    <property type="entry name" value="CheY-like_superfamily"/>
</dbReference>
<dbReference type="CDD" id="cd00156">
    <property type="entry name" value="REC"/>
    <property type="match status" value="1"/>
</dbReference>